<sequence length="160" mass="17772">MHFANTRATAWSHRATTRIDKKRKKIVKYPRSKIYAKAATSKTPIAPTPSVASPSALPKPTKKEPVIIDLTKDIDSEEKARQKSQETKLTNTFHRMLGIGKAGGPDSYQRTPSTTSGSSDDDDFLRDESIQWEYGDIDIWKVLASDESSKGRCIGNPPHS</sequence>
<evidence type="ECO:0000256" key="1">
    <source>
        <dbReference type="SAM" id="MobiDB-lite"/>
    </source>
</evidence>
<protein>
    <submittedName>
        <fullName evidence="2">Uncharacterized protein</fullName>
    </submittedName>
</protein>
<evidence type="ECO:0000313" key="3">
    <source>
        <dbReference type="Proteomes" id="UP001341840"/>
    </source>
</evidence>
<feature type="region of interest" description="Disordered" evidence="1">
    <location>
        <begin position="76"/>
        <end position="127"/>
    </location>
</feature>
<accession>A0ABU6ZSS6</accession>
<gene>
    <name evidence="2" type="ORF">PIB30_089792</name>
</gene>
<proteinExistence type="predicted"/>
<dbReference type="EMBL" id="JASCZI010273557">
    <property type="protein sequence ID" value="MED6225024.1"/>
    <property type="molecule type" value="Genomic_DNA"/>
</dbReference>
<reference evidence="2 3" key="1">
    <citation type="journal article" date="2023" name="Plants (Basel)">
        <title>Bridging the Gap: Combining Genomics and Transcriptomics Approaches to Understand Stylosanthes scabra, an Orphan Legume from the Brazilian Caatinga.</title>
        <authorList>
            <person name="Ferreira-Neto J.R.C."/>
            <person name="da Silva M.D."/>
            <person name="Binneck E."/>
            <person name="de Melo N.F."/>
            <person name="da Silva R.H."/>
            <person name="de Melo A.L.T.M."/>
            <person name="Pandolfi V."/>
            <person name="Bustamante F.O."/>
            <person name="Brasileiro-Vidal A.C."/>
            <person name="Benko-Iseppon A.M."/>
        </authorList>
    </citation>
    <scope>NUCLEOTIDE SEQUENCE [LARGE SCALE GENOMIC DNA]</scope>
    <source>
        <tissue evidence="2">Leaves</tissue>
    </source>
</reference>
<feature type="compositionally biased region" description="Basic and acidic residues" evidence="1">
    <location>
        <begin position="76"/>
        <end position="86"/>
    </location>
</feature>
<organism evidence="2 3">
    <name type="scientific">Stylosanthes scabra</name>
    <dbReference type="NCBI Taxonomy" id="79078"/>
    <lineage>
        <taxon>Eukaryota</taxon>
        <taxon>Viridiplantae</taxon>
        <taxon>Streptophyta</taxon>
        <taxon>Embryophyta</taxon>
        <taxon>Tracheophyta</taxon>
        <taxon>Spermatophyta</taxon>
        <taxon>Magnoliopsida</taxon>
        <taxon>eudicotyledons</taxon>
        <taxon>Gunneridae</taxon>
        <taxon>Pentapetalae</taxon>
        <taxon>rosids</taxon>
        <taxon>fabids</taxon>
        <taxon>Fabales</taxon>
        <taxon>Fabaceae</taxon>
        <taxon>Papilionoideae</taxon>
        <taxon>50 kb inversion clade</taxon>
        <taxon>dalbergioids sensu lato</taxon>
        <taxon>Dalbergieae</taxon>
        <taxon>Pterocarpus clade</taxon>
        <taxon>Stylosanthes</taxon>
    </lineage>
</organism>
<name>A0ABU6ZSS6_9FABA</name>
<evidence type="ECO:0000313" key="2">
    <source>
        <dbReference type="EMBL" id="MED6225024.1"/>
    </source>
</evidence>
<dbReference type="Proteomes" id="UP001341840">
    <property type="component" value="Unassembled WGS sequence"/>
</dbReference>
<feature type="region of interest" description="Disordered" evidence="1">
    <location>
        <begin position="37"/>
        <end position="64"/>
    </location>
</feature>
<comment type="caution">
    <text evidence="2">The sequence shown here is derived from an EMBL/GenBank/DDBJ whole genome shotgun (WGS) entry which is preliminary data.</text>
</comment>
<keyword evidence="3" id="KW-1185">Reference proteome</keyword>